<proteinExistence type="predicted"/>
<reference evidence="1" key="1">
    <citation type="submission" date="2016-05" db="EMBL/GenBank/DDBJ databases">
        <title>WGS assembly of Xenopus laevis.</title>
        <authorList>
            <person name="Session A."/>
            <person name="Uno Y."/>
            <person name="Kwon T."/>
            <person name="Chapman J."/>
            <person name="Toyoda A."/>
            <person name="Takahashi S."/>
            <person name="Fukui A."/>
            <person name="Hikosaka A."/>
            <person name="Putnam N."/>
            <person name="Stites J."/>
            <person name="Van Heeringen S."/>
            <person name="Quigley I."/>
            <person name="Heinz S."/>
            <person name="Hellsten U."/>
            <person name="Lyons J."/>
            <person name="Suzuki A."/>
            <person name="Kondo M."/>
            <person name="Ogino H."/>
            <person name="Ochi H."/>
            <person name="Bogdanovic O."/>
            <person name="Lister R."/>
            <person name="Georgiou G."/>
            <person name="Paranjpe S."/>
            <person name="Van Kruijsbergen I."/>
            <person name="Mozaffari S."/>
            <person name="Shu S."/>
            <person name="Schmutz J."/>
            <person name="Jenkins J."/>
            <person name="Grimwood J."/>
            <person name="Carlson J."/>
            <person name="Mitros T."/>
            <person name="Simakov O."/>
            <person name="Heald R."/>
            <person name="Miller K."/>
            <person name="Haudenschild C."/>
            <person name="Kuroki Y."/>
            <person name="Tanaka T."/>
            <person name="Michiue T."/>
            <person name="Watanabe M."/>
            <person name="Kinoshita T."/>
            <person name="Ohta Y."/>
            <person name="Mawaribuchi S."/>
            <person name="Suzuki Y."/>
            <person name="Haramoto Y."/>
            <person name="Yamamoto T."/>
            <person name="Takagi C."/>
            <person name="Kitzman J."/>
            <person name="Shendure J."/>
            <person name="Nakayama T."/>
            <person name="Izutsu Y."/>
            <person name="Robert J."/>
            <person name="Dichmann D."/>
            <person name="Flajnik M."/>
            <person name="Houston D."/>
            <person name="Marcotte E."/>
            <person name="Wallingford J."/>
            <person name="Ito Y."/>
            <person name="Asashima M."/>
            <person name="Ueno N."/>
            <person name="Matsuda Y."/>
            <person name="Jan Veenstra G."/>
            <person name="Fujiyama A."/>
            <person name="Harland R."/>
            <person name="Taira M."/>
            <person name="Rokhsar D.S."/>
        </authorList>
    </citation>
    <scope>NUCLEOTIDE SEQUENCE</scope>
    <source>
        <strain evidence="1">J</strain>
        <tissue evidence="1">Blood</tissue>
    </source>
</reference>
<protein>
    <submittedName>
        <fullName evidence="1">Uncharacterized protein</fullName>
    </submittedName>
</protein>
<dbReference type="EMBL" id="KV482008">
    <property type="protein sequence ID" value="OCT55587.1"/>
    <property type="molecule type" value="Genomic_DNA"/>
</dbReference>
<sequence>MGCDGDTSIRVILNNYTNGPDRPFTYERYVTSCPMFWHDGNREIRLTDRGCYFYYNTHYGDDAHTDAEG</sequence>
<name>A0A974BPB8_XENLA</name>
<gene>
    <name evidence="1" type="ORF">XELAEV_18000467mg</name>
</gene>
<dbReference type="AlphaFoldDB" id="A0A974BPB8"/>
<evidence type="ECO:0000313" key="1">
    <source>
        <dbReference type="EMBL" id="OCT55587.1"/>
    </source>
</evidence>
<accession>A0A974BPB8</accession>
<organism evidence="1">
    <name type="scientific">Xenopus laevis</name>
    <name type="common">African clawed frog</name>
    <dbReference type="NCBI Taxonomy" id="8355"/>
    <lineage>
        <taxon>Eukaryota</taxon>
        <taxon>Metazoa</taxon>
        <taxon>Chordata</taxon>
        <taxon>Craniata</taxon>
        <taxon>Vertebrata</taxon>
        <taxon>Euteleostomi</taxon>
        <taxon>Amphibia</taxon>
        <taxon>Batrachia</taxon>
        <taxon>Anura</taxon>
        <taxon>Pipoidea</taxon>
        <taxon>Pipidae</taxon>
        <taxon>Xenopodinae</taxon>
        <taxon>Xenopus</taxon>
        <taxon>Xenopus</taxon>
    </lineage>
</organism>
<dbReference type="Proteomes" id="UP000694892">
    <property type="component" value="Unassembled WGS sequence"/>
</dbReference>